<dbReference type="Gene3D" id="1.20.1310.10">
    <property type="entry name" value="Cullin Repeats"/>
    <property type="match status" value="1"/>
</dbReference>
<proteinExistence type="inferred from homology"/>
<evidence type="ECO:0000313" key="3">
    <source>
        <dbReference type="EMBL" id="CAE8735557.1"/>
    </source>
</evidence>
<dbReference type="Pfam" id="PF00888">
    <property type="entry name" value="Cullin"/>
    <property type="match status" value="1"/>
</dbReference>
<accession>A0A813LQE8</accession>
<dbReference type="GO" id="GO:0031625">
    <property type="term" value="F:ubiquitin protein ligase binding"/>
    <property type="evidence" value="ECO:0007669"/>
    <property type="project" value="InterPro"/>
</dbReference>
<name>A0A813LQE8_POLGL</name>
<comment type="similarity">
    <text evidence="1">Belongs to the cullin family.</text>
</comment>
<comment type="caution">
    <text evidence="3">The sequence shown here is derived from an EMBL/GenBank/DDBJ whole genome shotgun (WGS) entry which is preliminary data.</text>
</comment>
<organism evidence="3 4">
    <name type="scientific">Polarella glacialis</name>
    <name type="common">Dinoflagellate</name>
    <dbReference type="NCBI Taxonomy" id="89957"/>
    <lineage>
        <taxon>Eukaryota</taxon>
        <taxon>Sar</taxon>
        <taxon>Alveolata</taxon>
        <taxon>Dinophyceae</taxon>
        <taxon>Suessiales</taxon>
        <taxon>Suessiaceae</taxon>
        <taxon>Polarella</taxon>
    </lineage>
</organism>
<sequence>MPLIGREEGLRAIDLLFQRRLSCSLSELYTLVYNISIQVGKEQDYSAILYEDYCKRVAQSVADLSQSLKDLLDCQTSGEPLGKENWLQSCVCELKSRARFAHVCMYGFSYLDRFYVKGNSKQARHALPTVRDVATKHFRQAGLDVLTARLRQVLIAEMCKEPSDDKESWSAEWHLVRDLAKAWLRLFGSLLGPNSPECDVFPMLQQHRLASLAHLASASGMSHSLRRVFGSQLLVDDILSFIGDPAEVFTAYGLKPPPAVPPIW</sequence>
<feature type="domain" description="Cullin N-terminal" evidence="2">
    <location>
        <begin position="12"/>
        <end position="181"/>
    </location>
</feature>
<evidence type="ECO:0000313" key="4">
    <source>
        <dbReference type="Proteomes" id="UP000626109"/>
    </source>
</evidence>
<reference evidence="3" key="1">
    <citation type="submission" date="2021-02" db="EMBL/GenBank/DDBJ databases">
        <authorList>
            <person name="Dougan E. K."/>
            <person name="Rhodes N."/>
            <person name="Thang M."/>
            <person name="Chan C."/>
        </authorList>
    </citation>
    <scope>NUCLEOTIDE SEQUENCE</scope>
</reference>
<dbReference type="InterPro" id="IPR016159">
    <property type="entry name" value="Cullin_repeat-like_dom_sf"/>
</dbReference>
<dbReference type="GO" id="GO:0006511">
    <property type="term" value="P:ubiquitin-dependent protein catabolic process"/>
    <property type="evidence" value="ECO:0007669"/>
    <property type="project" value="InterPro"/>
</dbReference>
<dbReference type="Proteomes" id="UP000626109">
    <property type="component" value="Unassembled WGS sequence"/>
</dbReference>
<evidence type="ECO:0000256" key="1">
    <source>
        <dbReference type="ARBA" id="ARBA00006019"/>
    </source>
</evidence>
<dbReference type="EMBL" id="CAJNNW010036560">
    <property type="protein sequence ID" value="CAE8735557.1"/>
    <property type="molecule type" value="Genomic_DNA"/>
</dbReference>
<protein>
    <recommendedName>
        <fullName evidence="2">Cullin N-terminal domain-containing protein</fullName>
    </recommendedName>
</protein>
<gene>
    <name evidence="3" type="ORF">PGLA2088_LOCUS47907</name>
</gene>
<evidence type="ECO:0000259" key="2">
    <source>
        <dbReference type="Pfam" id="PF00888"/>
    </source>
</evidence>
<dbReference type="AlphaFoldDB" id="A0A813LQE8"/>
<dbReference type="InterPro" id="IPR001373">
    <property type="entry name" value="Cullin_N"/>
</dbReference>
<dbReference type="SUPFAM" id="SSF74788">
    <property type="entry name" value="Cullin repeat-like"/>
    <property type="match status" value="1"/>
</dbReference>